<dbReference type="RefSeq" id="XP_005765323.1">
    <property type="nucleotide sequence ID" value="XM_005765266.1"/>
</dbReference>
<dbReference type="AlphaFoldDB" id="A0A0D3INQ9"/>
<dbReference type="PaxDb" id="2903-EOD12894"/>
<accession>A0A0D3INQ9</accession>
<proteinExistence type="predicted"/>
<dbReference type="KEGG" id="ehx:EMIHUDRAFT_213131"/>
<dbReference type="GeneID" id="17258966"/>
<dbReference type="HOGENOM" id="CLU_1931498_0_0_1"/>
<protein>
    <submittedName>
        <fullName evidence="2">Uncharacterized protein</fullName>
    </submittedName>
</protein>
<evidence type="ECO:0000256" key="1">
    <source>
        <dbReference type="SAM" id="MobiDB-lite"/>
    </source>
</evidence>
<dbReference type="EnsemblProtists" id="EOD12894">
    <property type="protein sequence ID" value="EOD12894"/>
    <property type="gene ID" value="EMIHUDRAFT_213131"/>
</dbReference>
<evidence type="ECO:0000313" key="3">
    <source>
        <dbReference type="Proteomes" id="UP000013827"/>
    </source>
</evidence>
<evidence type="ECO:0000313" key="2">
    <source>
        <dbReference type="EnsemblProtists" id="EOD12894"/>
    </source>
</evidence>
<organism evidence="2 3">
    <name type="scientific">Emiliania huxleyi (strain CCMP1516)</name>
    <dbReference type="NCBI Taxonomy" id="280463"/>
    <lineage>
        <taxon>Eukaryota</taxon>
        <taxon>Haptista</taxon>
        <taxon>Haptophyta</taxon>
        <taxon>Prymnesiophyceae</taxon>
        <taxon>Isochrysidales</taxon>
        <taxon>Noelaerhabdaceae</taxon>
        <taxon>Emiliania</taxon>
    </lineage>
</organism>
<name>A0A0D3INQ9_EMIH1</name>
<reference evidence="2" key="2">
    <citation type="submission" date="2024-10" db="UniProtKB">
        <authorList>
            <consortium name="EnsemblProtists"/>
        </authorList>
    </citation>
    <scope>IDENTIFICATION</scope>
</reference>
<feature type="region of interest" description="Disordered" evidence="1">
    <location>
        <begin position="54"/>
        <end position="131"/>
    </location>
</feature>
<keyword evidence="3" id="KW-1185">Reference proteome</keyword>
<sequence length="131" mass="13674">MLSGRSGCAPSVMSTPAPALAYTSFRSSTPRAAAYSTPALRLRETSFAATRLVAPDEREMPHSPPPRTPLYSTAVLDPSHTRTPALPAPTISFERTQPRAPAEHSTPAAAGASRSALPTTSGAVPRPEIAI</sequence>
<reference evidence="3" key="1">
    <citation type="journal article" date="2013" name="Nature">
        <title>Pan genome of the phytoplankton Emiliania underpins its global distribution.</title>
        <authorList>
            <person name="Read B.A."/>
            <person name="Kegel J."/>
            <person name="Klute M.J."/>
            <person name="Kuo A."/>
            <person name="Lefebvre S.C."/>
            <person name="Maumus F."/>
            <person name="Mayer C."/>
            <person name="Miller J."/>
            <person name="Monier A."/>
            <person name="Salamov A."/>
            <person name="Young J."/>
            <person name="Aguilar M."/>
            <person name="Claverie J.M."/>
            <person name="Frickenhaus S."/>
            <person name="Gonzalez K."/>
            <person name="Herman E.K."/>
            <person name="Lin Y.C."/>
            <person name="Napier J."/>
            <person name="Ogata H."/>
            <person name="Sarno A.F."/>
            <person name="Shmutz J."/>
            <person name="Schroeder D."/>
            <person name="de Vargas C."/>
            <person name="Verret F."/>
            <person name="von Dassow P."/>
            <person name="Valentin K."/>
            <person name="Van de Peer Y."/>
            <person name="Wheeler G."/>
            <person name="Dacks J.B."/>
            <person name="Delwiche C.F."/>
            <person name="Dyhrman S.T."/>
            <person name="Glockner G."/>
            <person name="John U."/>
            <person name="Richards T."/>
            <person name="Worden A.Z."/>
            <person name="Zhang X."/>
            <person name="Grigoriev I.V."/>
            <person name="Allen A.E."/>
            <person name="Bidle K."/>
            <person name="Borodovsky M."/>
            <person name="Bowler C."/>
            <person name="Brownlee C."/>
            <person name="Cock J.M."/>
            <person name="Elias M."/>
            <person name="Gladyshev V.N."/>
            <person name="Groth M."/>
            <person name="Guda C."/>
            <person name="Hadaegh A."/>
            <person name="Iglesias-Rodriguez M.D."/>
            <person name="Jenkins J."/>
            <person name="Jones B.M."/>
            <person name="Lawson T."/>
            <person name="Leese F."/>
            <person name="Lindquist E."/>
            <person name="Lobanov A."/>
            <person name="Lomsadze A."/>
            <person name="Malik S.B."/>
            <person name="Marsh M.E."/>
            <person name="Mackinder L."/>
            <person name="Mock T."/>
            <person name="Mueller-Roeber B."/>
            <person name="Pagarete A."/>
            <person name="Parker M."/>
            <person name="Probert I."/>
            <person name="Quesneville H."/>
            <person name="Raines C."/>
            <person name="Rensing S.A."/>
            <person name="Riano-Pachon D.M."/>
            <person name="Richier S."/>
            <person name="Rokitta S."/>
            <person name="Shiraiwa Y."/>
            <person name="Soanes D.M."/>
            <person name="van der Giezen M."/>
            <person name="Wahlund T.M."/>
            <person name="Williams B."/>
            <person name="Wilson W."/>
            <person name="Wolfe G."/>
            <person name="Wurch L.L."/>
        </authorList>
    </citation>
    <scope>NUCLEOTIDE SEQUENCE</scope>
</reference>
<dbReference type="Proteomes" id="UP000013827">
    <property type="component" value="Unassembled WGS sequence"/>
</dbReference>